<dbReference type="EMBL" id="JACBZR010000001">
    <property type="protein sequence ID" value="NYI79706.1"/>
    <property type="molecule type" value="Genomic_DNA"/>
</dbReference>
<proteinExistence type="inferred from homology"/>
<keyword evidence="2" id="KW-1133">Transmembrane helix</keyword>
<dbReference type="Gene3D" id="3.40.1110.10">
    <property type="entry name" value="Calcium-transporting ATPase, cytoplasmic domain N"/>
    <property type="match status" value="1"/>
</dbReference>
<dbReference type="PANTHER" id="PTHR48085:SF5">
    <property type="entry name" value="CADMIUM_ZINC-TRANSPORTING ATPASE HMA4-RELATED"/>
    <property type="match status" value="1"/>
</dbReference>
<feature type="transmembrane region" description="Helical" evidence="2">
    <location>
        <begin position="313"/>
        <end position="344"/>
    </location>
</feature>
<name>A0A7Z0DQ28_9ACTN</name>
<dbReference type="InterPro" id="IPR051014">
    <property type="entry name" value="Cation_Transport_ATPase_IB"/>
</dbReference>
<reference evidence="3 4" key="1">
    <citation type="submission" date="2020-07" db="EMBL/GenBank/DDBJ databases">
        <title>Sequencing the genomes of 1000 actinobacteria strains.</title>
        <authorList>
            <person name="Klenk H.-P."/>
        </authorList>
    </citation>
    <scope>NUCLEOTIDE SEQUENCE [LARGE SCALE GENOMIC DNA]</scope>
    <source>
        <strain evidence="3 4">DSM 26487</strain>
    </source>
</reference>
<keyword evidence="2" id="KW-0472">Membrane</keyword>
<dbReference type="PANTHER" id="PTHR48085">
    <property type="entry name" value="CADMIUM/ZINC-TRANSPORTING ATPASE HMA2-RELATED"/>
    <property type="match status" value="1"/>
</dbReference>
<dbReference type="Pfam" id="PF00702">
    <property type="entry name" value="Hydrolase"/>
    <property type="match status" value="1"/>
</dbReference>
<dbReference type="Proteomes" id="UP000564496">
    <property type="component" value="Unassembled WGS sequence"/>
</dbReference>
<dbReference type="GO" id="GO:0022857">
    <property type="term" value="F:transmembrane transporter activity"/>
    <property type="evidence" value="ECO:0007669"/>
    <property type="project" value="TreeGrafter"/>
</dbReference>
<protein>
    <submittedName>
        <fullName evidence="3">Cation transport ATPase</fullName>
    </submittedName>
</protein>
<keyword evidence="2" id="KW-0812">Transmembrane</keyword>
<dbReference type="Gene3D" id="3.40.50.1000">
    <property type="entry name" value="HAD superfamily/HAD-like"/>
    <property type="match status" value="1"/>
</dbReference>
<evidence type="ECO:0000313" key="4">
    <source>
        <dbReference type="Proteomes" id="UP000564496"/>
    </source>
</evidence>
<feature type="transmembrane region" description="Helical" evidence="2">
    <location>
        <begin position="16"/>
        <end position="38"/>
    </location>
</feature>
<gene>
    <name evidence="3" type="ORF">BJ988_004354</name>
</gene>
<sequence>MTRATSTATSSRPDDLGVIVVMLELVVLAVGALAAYVLGARFPRVVAGWVGRQSGIEAVPGPAWASAAKVDAVVLDRWGTVTTGRLKVTTVDPLDPDHVRNLRWFAGALEHEAEGRLARAIARLSPRGKVSGFEEVPGCGVQGSVDRHPVRVGRPAWVGMAERNDLGVVVGVELDGRPLGYLVVGDEPRENARTAISRLSALGVTPVLVSDDTARNTEHLAEACGIERSHPEIAPEKRARLVAELQEQGHVVAVVSSRPEDAEAQAAADLAVGGDGGVRLQDLDVSRVTALLSTARGVVAGSRLARPLGPVPALVGLGLAVLGLGSVVVAAICALLCLVTAAAVGTISVMRAGNLSPT</sequence>
<dbReference type="InterPro" id="IPR023214">
    <property type="entry name" value="HAD_sf"/>
</dbReference>
<dbReference type="AlphaFoldDB" id="A0A7Z0DQ28"/>
<dbReference type="GO" id="GO:0000166">
    <property type="term" value="F:nucleotide binding"/>
    <property type="evidence" value="ECO:0007669"/>
    <property type="project" value="InterPro"/>
</dbReference>
<dbReference type="InterPro" id="IPR023299">
    <property type="entry name" value="ATPase_P-typ_cyto_dom_N"/>
</dbReference>
<dbReference type="SUPFAM" id="SSF56784">
    <property type="entry name" value="HAD-like"/>
    <property type="match status" value="1"/>
</dbReference>
<evidence type="ECO:0000256" key="2">
    <source>
        <dbReference type="SAM" id="Phobius"/>
    </source>
</evidence>
<comment type="similarity">
    <text evidence="1">Belongs to the cation transport ATPase (P-type) (TC 3.A.3) family. Type IB subfamily.</text>
</comment>
<evidence type="ECO:0000256" key="1">
    <source>
        <dbReference type="ARBA" id="ARBA00006024"/>
    </source>
</evidence>
<evidence type="ECO:0000313" key="3">
    <source>
        <dbReference type="EMBL" id="NYI79706.1"/>
    </source>
</evidence>
<dbReference type="GO" id="GO:0016020">
    <property type="term" value="C:membrane"/>
    <property type="evidence" value="ECO:0007669"/>
    <property type="project" value="TreeGrafter"/>
</dbReference>
<organism evidence="3 4">
    <name type="scientific">Nocardioides panzhihuensis</name>
    <dbReference type="NCBI Taxonomy" id="860243"/>
    <lineage>
        <taxon>Bacteria</taxon>
        <taxon>Bacillati</taxon>
        <taxon>Actinomycetota</taxon>
        <taxon>Actinomycetes</taxon>
        <taxon>Propionibacteriales</taxon>
        <taxon>Nocardioidaceae</taxon>
        <taxon>Nocardioides</taxon>
    </lineage>
</organism>
<keyword evidence="4" id="KW-1185">Reference proteome</keyword>
<dbReference type="RefSeq" id="WP_179659982.1">
    <property type="nucleotide sequence ID" value="NZ_JACBZR010000001.1"/>
</dbReference>
<comment type="caution">
    <text evidence="3">The sequence shown here is derived from an EMBL/GenBank/DDBJ whole genome shotgun (WGS) entry which is preliminary data.</text>
</comment>
<dbReference type="InterPro" id="IPR036412">
    <property type="entry name" value="HAD-like_sf"/>
</dbReference>
<accession>A0A7Z0DQ28</accession>